<evidence type="ECO:0000313" key="3">
    <source>
        <dbReference type="Proteomes" id="UP000243588"/>
    </source>
</evidence>
<reference evidence="3" key="1">
    <citation type="submission" date="2016-10" db="EMBL/GenBank/DDBJ databases">
        <authorList>
            <person name="Varghese N."/>
            <person name="Submissions S."/>
        </authorList>
    </citation>
    <scope>NUCLEOTIDE SEQUENCE [LARGE SCALE GENOMIC DNA]</scope>
    <source>
        <strain evidence="3">DSM 23313</strain>
    </source>
</reference>
<keyword evidence="1" id="KW-0472">Membrane</keyword>
<evidence type="ECO:0000313" key="2">
    <source>
        <dbReference type="EMBL" id="SDH97623.1"/>
    </source>
</evidence>
<keyword evidence="3" id="KW-1185">Reference proteome</keyword>
<dbReference type="STRING" id="702745.SAMN05421818_13213"/>
<protein>
    <submittedName>
        <fullName evidence="2">Uncharacterized protein</fullName>
    </submittedName>
</protein>
<dbReference type="AlphaFoldDB" id="A0A1G8GTI5"/>
<sequence length="91" mass="10165">MLTNQNIRNRQLVIGILMDILGCITYVIPGIGEIADVVWAPVSAYILAKMYPGKIGKVGAIVNFIEELSPGFDFIPTFTITWVYTYIVKKK</sequence>
<gene>
    <name evidence="2" type="ORF">SAMN05421818_13213</name>
</gene>
<accession>A0A1G8GTI5</accession>
<keyword evidence="1" id="KW-0812">Transmembrane</keyword>
<name>A0A1G8GTI5_9FLAO</name>
<feature type="transmembrane region" description="Helical" evidence="1">
    <location>
        <begin position="71"/>
        <end position="88"/>
    </location>
</feature>
<proteinExistence type="predicted"/>
<keyword evidence="1" id="KW-1133">Transmembrane helix</keyword>
<dbReference type="EMBL" id="FNDQ01000032">
    <property type="protein sequence ID" value="SDH97623.1"/>
    <property type="molecule type" value="Genomic_DNA"/>
</dbReference>
<dbReference type="Proteomes" id="UP000243588">
    <property type="component" value="Unassembled WGS sequence"/>
</dbReference>
<organism evidence="2 3">
    <name type="scientific">Myroides phaeus</name>
    <dbReference type="NCBI Taxonomy" id="702745"/>
    <lineage>
        <taxon>Bacteria</taxon>
        <taxon>Pseudomonadati</taxon>
        <taxon>Bacteroidota</taxon>
        <taxon>Flavobacteriia</taxon>
        <taxon>Flavobacteriales</taxon>
        <taxon>Flavobacteriaceae</taxon>
        <taxon>Myroides</taxon>
    </lineage>
</organism>
<feature type="transmembrane region" description="Helical" evidence="1">
    <location>
        <begin position="12"/>
        <end position="32"/>
    </location>
</feature>
<dbReference type="RefSeq" id="WP_090410386.1">
    <property type="nucleotide sequence ID" value="NZ_FNDQ01000032.1"/>
</dbReference>
<evidence type="ECO:0000256" key="1">
    <source>
        <dbReference type="SAM" id="Phobius"/>
    </source>
</evidence>